<dbReference type="PANTHER" id="PTHR41386:SF1">
    <property type="entry name" value="MEMBRANE PROTEIN"/>
    <property type="match status" value="1"/>
</dbReference>
<organism evidence="2 3">
    <name type="scientific">Phenylobacterium haematophilum</name>
    <dbReference type="NCBI Taxonomy" id="98513"/>
    <lineage>
        <taxon>Bacteria</taxon>
        <taxon>Pseudomonadati</taxon>
        <taxon>Pseudomonadota</taxon>
        <taxon>Alphaproteobacteria</taxon>
        <taxon>Caulobacterales</taxon>
        <taxon>Caulobacteraceae</taxon>
        <taxon>Phenylobacterium</taxon>
    </lineage>
</organism>
<dbReference type="InterPro" id="IPR010406">
    <property type="entry name" value="DUF1003"/>
</dbReference>
<feature type="transmembrane region" description="Helical" evidence="1">
    <location>
        <begin position="59"/>
        <end position="79"/>
    </location>
</feature>
<keyword evidence="3" id="KW-1185">Reference proteome</keyword>
<dbReference type="EMBL" id="JACIDK010000004">
    <property type="protein sequence ID" value="MBB3892251.1"/>
    <property type="molecule type" value="Genomic_DNA"/>
</dbReference>
<feature type="transmembrane region" description="Helical" evidence="1">
    <location>
        <begin position="99"/>
        <end position="119"/>
    </location>
</feature>
<keyword evidence="1" id="KW-0812">Transmembrane</keyword>
<dbReference type="Pfam" id="PF06210">
    <property type="entry name" value="DUF1003"/>
    <property type="match status" value="1"/>
</dbReference>
<proteinExistence type="predicted"/>
<protein>
    <submittedName>
        <fullName evidence="2">Putative membrane protein</fullName>
    </submittedName>
</protein>
<evidence type="ECO:0000256" key="1">
    <source>
        <dbReference type="SAM" id="Phobius"/>
    </source>
</evidence>
<comment type="caution">
    <text evidence="2">The sequence shown here is derived from an EMBL/GenBank/DDBJ whole genome shotgun (WGS) entry which is preliminary data.</text>
</comment>
<evidence type="ECO:0000313" key="3">
    <source>
        <dbReference type="Proteomes" id="UP000530564"/>
    </source>
</evidence>
<keyword evidence="1" id="KW-1133">Transmembrane helix</keyword>
<dbReference type="AlphaFoldDB" id="A0A840A447"/>
<evidence type="ECO:0000313" key="2">
    <source>
        <dbReference type="EMBL" id="MBB3892251.1"/>
    </source>
</evidence>
<accession>A0A840A447</accession>
<dbReference type="RefSeq" id="WP_183774178.1">
    <property type="nucleotide sequence ID" value="NZ_JACIDK010000004.1"/>
</dbReference>
<reference evidence="2 3" key="1">
    <citation type="submission" date="2020-08" db="EMBL/GenBank/DDBJ databases">
        <title>Genomic Encyclopedia of Type Strains, Phase IV (KMG-IV): sequencing the most valuable type-strain genomes for metagenomic binning, comparative biology and taxonomic classification.</title>
        <authorList>
            <person name="Goeker M."/>
        </authorList>
    </citation>
    <scope>NUCLEOTIDE SEQUENCE [LARGE SCALE GENOMIC DNA]</scope>
    <source>
        <strain evidence="2 3">DSM 21793</strain>
    </source>
</reference>
<gene>
    <name evidence="2" type="ORF">GGQ61_002984</name>
</gene>
<dbReference type="Proteomes" id="UP000530564">
    <property type="component" value="Unassembled WGS sequence"/>
</dbReference>
<dbReference type="PANTHER" id="PTHR41386">
    <property type="entry name" value="INTEGRAL MEMBRANE PROTEIN-RELATED"/>
    <property type="match status" value="1"/>
</dbReference>
<name>A0A840A447_9CAUL</name>
<sequence>MSDAAARDELARGLLNCSYEALNPVQKSVIDLIVTETPSRAPGLTRDDRRFGERLADRVAAFGGSWAFIAGFGAALLLWMAWNLATPALHLAFDPYPFIFLNLVLSTLAALQAPVIMMSQNRQSVTDRKAAEYDYVVNLRAELEILRLHDKLDALRGEELMALLVEQGDRIERLTQEVAELSAGRR</sequence>
<keyword evidence="1" id="KW-0472">Membrane</keyword>